<evidence type="ECO:0000259" key="2">
    <source>
        <dbReference type="PROSITE" id="PS50025"/>
    </source>
</evidence>
<protein>
    <submittedName>
        <fullName evidence="5">LAM_G_DOMAIN domain-containing protein</fullName>
    </submittedName>
</protein>
<dbReference type="InterPro" id="IPR013320">
    <property type="entry name" value="ConA-like_dom_sf"/>
</dbReference>
<organism evidence="5">
    <name type="scientific">Soboliphyme baturini</name>
    <dbReference type="NCBI Taxonomy" id="241478"/>
    <lineage>
        <taxon>Eukaryota</taxon>
        <taxon>Metazoa</taxon>
        <taxon>Ecdysozoa</taxon>
        <taxon>Nematoda</taxon>
        <taxon>Enoplea</taxon>
        <taxon>Dorylaimia</taxon>
        <taxon>Dioctophymatida</taxon>
        <taxon>Dioctophymatoidea</taxon>
        <taxon>Soboliphymatidae</taxon>
        <taxon>Soboliphyme</taxon>
    </lineage>
</organism>
<evidence type="ECO:0000313" key="5">
    <source>
        <dbReference type="WBParaSite" id="SBAD_0000045101-mRNA-1"/>
    </source>
</evidence>
<dbReference type="InterPro" id="IPR050372">
    <property type="entry name" value="Neurexin-related_CASP"/>
</dbReference>
<dbReference type="PANTHER" id="PTHR15036">
    <property type="entry name" value="PIKACHURIN-LIKE PROTEIN"/>
    <property type="match status" value="1"/>
</dbReference>
<evidence type="ECO:0000256" key="1">
    <source>
        <dbReference type="PROSITE-ProRule" id="PRU00122"/>
    </source>
</evidence>
<sequence length="250" mass="27958">MVFSFKTDQASALLLYAHDQFYNFIQVHLLNGNKLVLTLNSGTDIKQCTIVGRRSGFNNMHWVQVLIEQNSDSTVLKAEDLLCYIVGARTLVADYVNIFNDPDNLQSVFPPRLPVKPTDIKSYRILYVGGLPTAKTSSQNVRKKRQSLYNTVLPDFAGCLRGLAINHRRILLEANGEQNGYVSEGCDFGGEELSCLNGGYQTVNWQRKMLLQCECKHTSFTGVNCSDGKIPSHGDEVMYCDLRCVCKVSS</sequence>
<reference evidence="5" key="1">
    <citation type="submission" date="2016-06" db="UniProtKB">
        <authorList>
            <consortium name="WormBaseParasite"/>
        </authorList>
    </citation>
    <scope>IDENTIFICATION</scope>
</reference>
<gene>
    <name evidence="3" type="ORF">SBAD_LOCUS431</name>
</gene>
<dbReference type="WBParaSite" id="SBAD_0000045101-mRNA-1">
    <property type="protein sequence ID" value="SBAD_0000045101-mRNA-1"/>
    <property type="gene ID" value="SBAD_0000045101"/>
</dbReference>
<dbReference type="CDD" id="cd00110">
    <property type="entry name" value="LamG"/>
    <property type="match status" value="1"/>
</dbReference>
<dbReference type="EMBL" id="UZAM01001097">
    <property type="protein sequence ID" value="VDO83508.1"/>
    <property type="molecule type" value="Genomic_DNA"/>
</dbReference>
<keyword evidence="1" id="KW-1015">Disulfide bond</keyword>
<name>A0A183I9Y7_9BILA</name>
<evidence type="ECO:0000313" key="3">
    <source>
        <dbReference type="EMBL" id="VDO83508.1"/>
    </source>
</evidence>
<dbReference type="PANTHER" id="PTHR15036:SF94">
    <property type="entry name" value="INTESTINAL NEUREXIN-LIKE"/>
    <property type="match status" value="1"/>
</dbReference>
<dbReference type="InterPro" id="IPR001791">
    <property type="entry name" value="Laminin_G"/>
</dbReference>
<dbReference type="SMART" id="SM00282">
    <property type="entry name" value="LamG"/>
    <property type="match status" value="1"/>
</dbReference>
<accession>A0A183I9Y7</accession>
<dbReference type="Gene3D" id="2.60.120.200">
    <property type="match status" value="1"/>
</dbReference>
<proteinExistence type="predicted"/>
<evidence type="ECO:0000313" key="4">
    <source>
        <dbReference type="Proteomes" id="UP000270296"/>
    </source>
</evidence>
<dbReference type="Proteomes" id="UP000270296">
    <property type="component" value="Unassembled WGS sequence"/>
</dbReference>
<dbReference type="PROSITE" id="PS50025">
    <property type="entry name" value="LAM_G_DOMAIN"/>
    <property type="match status" value="1"/>
</dbReference>
<reference evidence="3 4" key="2">
    <citation type="submission" date="2018-11" db="EMBL/GenBank/DDBJ databases">
        <authorList>
            <consortium name="Pathogen Informatics"/>
        </authorList>
    </citation>
    <scope>NUCLEOTIDE SEQUENCE [LARGE SCALE GENOMIC DNA]</scope>
</reference>
<feature type="disulfide bond" evidence="1">
    <location>
        <begin position="159"/>
        <end position="186"/>
    </location>
</feature>
<dbReference type="Pfam" id="PF02210">
    <property type="entry name" value="Laminin_G_2"/>
    <property type="match status" value="1"/>
</dbReference>
<dbReference type="AlphaFoldDB" id="A0A183I9Y7"/>
<dbReference type="OrthoDB" id="5832292at2759"/>
<keyword evidence="4" id="KW-1185">Reference proteome</keyword>
<dbReference type="SUPFAM" id="SSF49899">
    <property type="entry name" value="Concanavalin A-like lectins/glucanases"/>
    <property type="match status" value="1"/>
</dbReference>
<feature type="domain" description="Laminin G" evidence="2">
    <location>
        <begin position="1"/>
        <end position="186"/>
    </location>
</feature>